<name>A0A7S4VIC9_9STRA</name>
<dbReference type="InterPro" id="IPR016040">
    <property type="entry name" value="NAD(P)-bd_dom"/>
</dbReference>
<evidence type="ECO:0000313" key="6">
    <source>
        <dbReference type="EMBL" id="CAE4599844.1"/>
    </source>
</evidence>
<feature type="region of interest" description="Disordered" evidence="3">
    <location>
        <begin position="1"/>
        <end position="20"/>
    </location>
</feature>
<sequence>MVDEEEARNININQHSDGLHRRHFQQHPHSNIQPNRESREALQQQQQQTKARGKSKQQERSSAMKSLLRMSVAISVGLYLFLVARGFYVLERSDRKDVLLVSSQRPIHGMPVEDSMAGLERDDRWKAQDVGRRLAEERSRQRRARLNTVMQSSGTNGKHTQRYAFAHTSTEDAPHTSDSSNDVHENSPEISTLCGVHAQTAARTHTSAYQPRDALTPNSRVLITGILSPLGFHLALHLRHHCGVTQIYGIDHMYPNSALHRLHLMRRVALLTKHIPSLLKQPLLLPFVGLDPRADKRKTPASISPTQEIHLIKEYNPTHIVHLSSAAPHAYAAPHTHYDNTDSPYSHAPLFQIRQPSASMEHLLASIHANHTTPRPHFLYASSHRITMDNLHNSHSQSHSQHGQNHEWGASPKSSTQPQPKDTQYHLHSASGLVDETLARSYHALHNIYSVGLRLSTIYGPWGDPRDDIYSLAEHAVSTWHNTTDPQLLFDSPDNVQTDNYLYVQDAVDSIIAAMQYRQEHDIPALFDIVSPQTFSLSTASNIMNQYKLTNTANDATTIDRKLKRSKYIQNENVNHNNNPNNEPLLLANTQNTQQYLNWTSQTSFHEGIMKLLAWHLDKAHPYGPPLQSHQTDDDASSFSETGNDFLSRHNAPLCAPDDKLCLQTTHVFPCASECAPASSSVCNPSAFDTVRDIVVDVTDGCDIAVLSQSLGQDVTDIARPMEFIEETTTAGLLPCNVFFVPKESQIVKTVISMVPPAAFQKIGIEGELLDITAPTEEQMDQLNGRLVHKGWILVWMDNAMTPLSHADSNLLKLSPGRFLHPNVKYAMYLEPYFASSPNIEDITFLVSEMSRKKSSNSHNKKLTWRDDTKSRRATLLTAQLETSTDPSHHTSLYDATKLMTKDMGGDPNKKEKGPSPTRQQRMFYERIISVVNKADLRSTFEPVRRYEIKNYNYIKSGWLLHDMTLNKARHLRCEWYEEHSRWESNLDQLTFAHIMASGELERKFVLDEPDDNVLAAMPKETDAHEWHELLYEGEAAEYEREHYKRKSLEEDVENHEELEDTLEDGEKDSTVRFCARVMSGDVIREERKLWTHIQNSRNKQKKAKK</sequence>
<feature type="compositionally biased region" description="Low complexity" evidence="3">
    <location>
        <begin position="391"/>
        <end position="403"/>
    </location>
</feature>
<keyword evidence="4" id="KW-1133">Transmembrane helix</keyword>
<proteinExistence type="inferred from homology"/>
<dbReference type="InterPro" id="IPR036291">
    <property type="entry name" value="NAD(P)-bd_dom_sf"/>
</dbReference>
<comment type="similarity">
    <text evidence="1">Belongs to the NAD(P)-dependent epimerase/dehydratase family.</text>
</comment>
<keyword evidence="4" id="KW-0812">Transmembrane</keyword>
<evidence type="ECO:0000259" key="5">
    <source>
        <dbReference type="Pfam" id="PF16363"/>
    </source>
</evidence>
<feature type="region of interest" description="Disordered" evidence="3">
    <location>
        <begin position="391"/>
        <end position="424"/>
    </location>
</feature>
<feature type="compositionally biased region" description="Acidic residues" evidence="3">
    <location>
        <begin position="1051"/>
        <end position="1065"/>
    </location>
</feature>
<dbReference type="AlphaFoldDB" id="A0A7S4VIC9"/>
<dbReference type="Pfam" id="PF16363">
    <property type="entry name" value="GDP_Man_Dehyd"/>
    <property type="match status" value="1"/>
</dbReference>
<feature type="compositionally biased region" description="Polar residues" evidence="3">
    <location>
        <begin position="412"/>
        <end position="422"/>
    </location>
</feature>
<dbReference type="EMBL" id="HBNS01013708">
    <property type="protein sequence ID" value="CAE4599844.1"/>
    <property type="molecule type" value="Transcribed_RNA"/>
</dbReference>
<dbReference type="SUPFAM" id="SSF51735">
    <property type="entry name" value="NAD(P)-binding Rossmann-fold domains"/>
    <property type="match status" value="1"/>
</dbReference>
<dbReference type="Gene3D" id="3.40.50.720">
    <property type="entry name" value="NAD(P)-binding Rossmann-like Domain"/>
    <property type="match status" value="1"/>
</dbReference>
<feature type="domain" description="NAD(P)-binding" evidence="5">
    <location>
        <begin position="429"/>
        <end position="611"/>
    </location>
</feature>
<dbReference type="PANTHER" id="PTHR43574">
    <property type="entry name" value="EPIMERASE-RELATED"/>
    <property type="match status" value="1"/>
</dbReference>
<accession>A0A7S4VIC9</accession>
<protein>
    <recommendedName>
        <fullName evidence="5">NAD(P)-binding domain-containing protein</fullName>
    </recommendedName>
</protein>
<evidence type="ECO:0000256" key="2">
    <source>
        <dbReference type="ARBA" id="ARBA00023027"/>
    </source>
</evidence>
<feature type="region of interest" description="Disordered" evidence="3">
    <location>
        <begin position="899"/>
        <end position="920"/>
    </location>
</feature>
<feature type="region of interest" description="Disordered" evidence="3">
    <location>
        <begin position="25"/>
        <end position="62"/>
    </location>
</feature>
<feature type="region of interest" description="Disordered" evidence="3">
    <location>
        <begin position="1046"/>
        <end position="1065"/>
    </location>
</feature>
<organism evidence="6">
    <name type="scientific">Ditylum brightwellii</name>
    <dbReference type="NCBI Taxonomy" id="49249"/>
    <lineage>
        <taxon>Eukaryota</taxon>
        <taxon>Sar</taxon>
        <taxon>Stramenopiles</taxon>
        <taxon>Ochrophyta</taxon>
        <taxon>Bacillariophyta</taxon>
        <taxon>Mediophyceae</taxon>
        <taxon>Lithodesmiophycidae</taxon>
        <taxon>Lithodesmiales</taxon>
        <taxon>Lithodesmiaceae</taxon>
        <taxon>Ditylum</taxon>
    </lineage>
</organism>
<keyword evidence="2" id="KW-0520">NAD</keyword>
<feature type="compositionally biased region" description="Basic and acidic residues" evidence="3">
    <location>
        <begin position="900"/>
        <end position="914"/>
    </location>
</feature>
<evidence type="ECO:0000256" key="4">
    <source>
        <dbReference type="SAM" id="Phobius"/>
    </source>
</evidence>
<evidence type="ECO:0000256" key="1">
    <source>
        <dbReference type="ARBA" id="ARBA00007637"/>
    </source>
</evidence>
<evidence type="ECO:0000256" key="3">
    <source>
        <dbReference type="SAM" id="MobiDB-lite"/>
    </source>
</evidence>
<feature type="transmembrane region" description="Helical" evidence="4">
    <location>
        <begin position="67"/>
        <end position="88"/>
    </location>
</feature>
<keyword evidence="4" id="KW-0472">Membrane</keyword>
<gene>
    <name evidence="6" type="ORF">DBRI00130_LOCUS11044</name>
</gene>
<reference evidence="6" key="1">
    <citation type="submission" date="2021-01" db="EMBL/GenBank/DDBJ databases">
        <authorList>
            <person name="Corre E."/>
            <person name="Pelletier E."/>
            <person name="Niang G."/>
            <person name="Scheremetjew M."/>
            <person name="Finn R."/>
            <person name="Kale V."/>
            <person name="Holt S."/>
            <person name="Cochrane G."/>
            <person name="Meng A."/>
            <person name="Brown T."/>
            <person name="Cohen L."/>
        </authorList>
    </citation>
    <scope>NUCLEOTIDE SEQUENCE</scope>
    <source>
        <strain evidence="6">GSO104</strain>
    </source>
</reference>